<gene>
    <name evidence="1" type="ORF">CF123_18520</name>
</gene>
<dbReference type="EMBL" id="PDXJ01000026">
    <property type="protein sequence ID" value="TND51864.1"/>
    <property type="molecule type" value="Genomic_DNA"/>
</dbReference>
<evidence type="ECO:0000313" key="2">
    <source>
        <dbReference type="Proteomes" id="UP000796104"/>
    </source>
</evidence>
<evidence type="ECO:0000313" key="1">
    <source>
        <dbReference type="EMBL" id="TND51864.1"/>
    </source>
</evidence>
<dbReference type="RefSeq" id="WP_139495311.1">
    <property type="nucleotide sequence ID" value="NZ_AP027934.1"/>
</dbReference>
<sequence>MITLENLCGKRNFPEELHQFAIWDMDADNVAPIHLSGFFYRAKFLVSREAAKAAAEAIARDISNANHQGFVHNDRFENYRIASTPMLLGDLRQGLQKLELADRRCVFFSLIMGWSLERVSELTWPEVKSISSIISDAAWDVLESLPRHLRSDLVFWRDTGNGVAQLADIRFRVEMAFGCDYDKLRSKFASMVFIDPELAAQEVRQHFGVQEI</sequence>
<comment type="caution">
    <text evidence="1">The sequence shown here is derived from an EMBL/GenBank/DDBJ whole genome shotgun (WGS) entry which is preliminary data.</text>
</comment>
<protein>
    <submittedName>
        <fullName evidence="1">Uncharacterized protein</fullName>
    </submittedName>
</protein>
<proteinExistence type="predicted"/>
<dbReference type="AlphaFoldDB" id="A0AAX2UPD0"/>
<accession>A0AAX2UPD0</accession>
<organism evidence="1 2">
    <name type="scientific">Aeromonas veronii</name>
    <dbReference type="NCBI Taxonomy" id="654"/>
    <lineage>
        <taxon>Bacteria</taxon>
        <taxon>Pseudomonadati</taxon>
        <taxon>Pseudomonadota</taxon>
        <taxon>Gammaproteobacteria</taxon>
        <taxon>Aeromonadales</taxon>
        <taxon>Aeromonadaceae</taxon>
        <taxon>Aeromonas</taxon>
    </lineage>
</organism>
<dbReference type="Proteomes" id="UP000796104">
    <property type="component" value="Unassembled WGS sequence"/>
</dbReference>
<reference evidence="1" key="1">
    <citation type="submission" date="2017-10" db="EMBL/GenBank/DDBJ databases">
        <authorList>
            <person name="Colston S.M."/>
            <person name="Graf J."/>
        </authorList>
    </citation>
    <scope>NUCLEOTIDE SEQUENCE</scope>
    <source>
        <strain evidence="1">BAQ071013-135</strain>
    </source>
</reference>
<name>A0AAX2UPD0_AERVE</name>
<reference evidence="1" key="2">
    <citation type="journal article" date="2019" name="PLoS ONE">
        <title>Identification and characterization of putative Aeromonas spp. T3SS effectors.</title>
        <authorList>
            <person name="Rangel L.T."/>
            <person name="Marden J."/>
            <person name="Colston S."/>
            <person name="Setubal J.C."/>
            <person name="Graf J."/>
            <person name="Gogarten J.P."/>
        </authorList>
    </citation>
    <scope>NUCLEOTIDE SEQUENCE</scope>
    <source>
        <strain evidence="1">BAQ071013-135</strain>
    </source>
</reference>